<comment type="caution">
    <text evidence="1">The sequence shown here is derived from an EMBL/GenBank/DDBJ whole genome shotgun (WGS) entry which is preliminary data.</text>
</comment>
<feature type="non-terminal residue" evidence="1">
    <location>
        <position position="1"/>
    </location>
</feature>
<protein>
    <submittedName>
        <fullName evidence="1">Uncharacterized protein</fullName>
    </submittedName>
</protein>
<organism evidence="1 2">
    <name type="scientific">Allacma fusca</name>
    <dbReference type="NCBI Taxonomy" id="39272"/>
    <lineage>
        <taxon>Eukaryota</taxon>
        <taxon>Metazoa</taxon>
        <taxon>Ecdysozoa</taxon>
        <taxon>Arthropoda</taxon>
        <taxon>Hexapoda</taxon>
        <taxon>Collembola</taxon>
        <taxon>Symphypleona</taxon>
        <taxon>Sminthuridae</taxon>
        <taxon>Allacma</taxon>
    </lineage>
</organism>
<evidence type="ECO:0000313" key="2">
    <source>
        <dbReference type="Proteomes" id="UP000708208"/>
    </source>
</evidence>
<sequence>GSAQIYISNTDEDPMIAIHAEAKL</sequence>
<proteinExistence type="predicted"/>
<name>A0A8J2NYF0_9HEXA</name>
<keyword evidence="2" id="KW-1185">Reference proteome</keyword>
<dbReference type="EMBL" id="CAJVCH010206820">
    <property type="protein sequence ID" value="CAG7731148.1"/>
    <property type="molecule type" value="Genomic_DNA"/>
</dbReference>
<dbReference type="AlphaFoldDB" id="A0A8J2NYF0"/>
<evidence type="ECO:0000313" key="1">
    <source>
        <dbReference type="EMBL" id="CAG7731148.1"/>
    </source>
</evidence>
<reference evidence="1" key="1">
    <citation type="submission" date="2021-06" db="EMBL/GenBank/DDBJ databases">
        <authorList>
            <person name="Hodson N. C."/>
            <person name="Mongue J. A."/>
            <person name="Jaron S. K."/>
        </authorList>
    </citation>
    <scope>NUCLEOTIDE SEQUENCE</scope>
</reference>
<accession>A0A8J2NYF0</accession>
<gene>
    <name evidence="1" type="ORF">AFUS01_LOCUS19755</name>
</gene>
<dbReference type="Proteomes" id="UP000708208">
    <property type="component" value="Unassembled WGS sequence"/>
</dbReference>